<dbReference type="CDD" id="cd00483">
    <property type="entry name" value="HPPK"/>
    <property type="match status" value="1"/>
</dbReference>
<comment type="similarity">
    <text evidence="2">Belongs to the HPPK family.</text>
</comment>
<keyword evidence="8" id="KW-0067">ATP-binding</keyword>
<dbReference type="EMBL" id="CP104694">
    <property type="protein sequence ID" value="UXI66912.1"/>
    <property type="molecule type" value="Genomic_DNA"/>
</dbReference>
<evidence type="ECO:0000256" key="5">
    <source>
        <dbReference type="ARBA" id="ARBA00022679"/>
    </source>
</evidence>
<dbReference type="RefSeq" id="WP_261693892.1">
    <property type="nucleotide sequence ID" value="NZ_CP104694.1"/>
</dbReference>
<evidence type="ECO:0000256" key="7">
    <source>
        <dbReference type="ARBA" id="ARBA00022777"/>
    </source>
</evidence>
<evidence type="ECO:0000256" key="4">
    <source>
        <dbReference type="ARBA" id="ARBA00016218"/>
    </source>
</evidence>
<dbReference type="GO" id="GO:0003848">
    <property type="term" value="F:2-amino-4-hydroxy-6-hydroxymethyldihydropteridine diphosphokinase activity"/>
    <property type="evidence" value="ECO:0007669"/>
    <property type="project" value="UniProtKB-EC"/>
</dbReference>
<organism evidence="14 15">
    <name type="scientific">Tahibacter amnicola</name>
    <dbReference type="NCBI Taxonomy" id="2976241"/>
    <lineage>
        <taxon>Bacteria</taxon>
        <taxon>Pseudomonadati</taxon>
        <taxon>Pseudomonadota</taxon>
        <taxon>Gammaproteobacteria</taxon>
        <taxon>Lysobacterales</taxon>
        <taxon>Rhodanobacteraceae</taxon>
        <taxon>Tahibacter</taxon>
    </lineage>
</organism>
<reference evidence="14" key="1">
    <citation type="submission" date="2022-09" db="EMBL/GenBank/DDBJ databases">
        <title>Tahibacter sp. nov., isolated from a fresh water.</title>
        <authorList>
            <person name="Baek J.H."/>
            <person name="Lee J.K."/>
            <person name="Kim J.M."/>
            <person name="Jeon C.O."/>
        </authorList>
    </citation>
    <scope>NUCLEOTIDE SEQUENCE</scope>
    <source>
        <strain evidence="14">W38</strain>
    </source>
</reference>
<comment type="function">
    <text evidence="10">Catalyzes the transfer of pyrophosphate from adenosine triphosphate (ATP) to 6-hydroxymethyl-7,8-dihydropterin, an enzymatic step in folate biosynthesis pathway.</text>
</comment>
<dbReference type="EC" id="2.7.6.3" evidence="3"/>
<dbReference type="Gene3D" id="3.30.70.560">
    <property type="entry name" value="7,8-Dihydro-6-hydroxymethylpterin-pyrophosphokinase HPPK"/>
    <property type="match status" value="1"/>
</dbReference>
<keyword evidence="6" id="KW-0547">Nucleotide-binding</keyword>
<gene>
    <name evidence="14" type="primary">folK</name>
    <name evidence="14" type="ORF">N4264_19450</name>
</gene>
<dbReference type="SUPFAM" id="SSF55083">
    <property type="entry name" value="6-hydroxymethyl-7,8-dihydropterin pyrophosphokinase, HPPK"/>
    <property type="match status" value="1"/>
</dbReference>
<comment type="pathway">
    <text evidence="1">Cofactor biosynthesis; tetrahydrofolate biosynthesis; 2-amino-4-hydroxy-6-hydroxymethyl-7,8-dihydropteridine diphosphate from 7,8-dihydroneopterin triphosphate: step 4/4.</text>
</comment>
<evidence type="ECO:0000313" key="14">
    <source>
        <dbReference type="EMBL" id="UXI66912.1"/>
    </source>
</evidence>
<accession>A0ABY6BGB8</accession>
<dbReference type="InterPro" id="IPR000550">
    <property type="entry name" value="Hppk"/>
</dbReference>
<evidence type="ECO:0000313" key="15">
    <source>
        <dbReference type="Proteomes" id="UP001064632"/>
    </source>
</evidence>
<keyword evidence="15" id="KW-1185">Reference proteome</keyword>
<evidence type="ECO:0000256" key="6">
    <source>
        <dbReference type="ARBA" id="ARBA00022741"/>
    </source>
</evidence>
<evidence type="ECO:0000256" key="1">
    <source>
        <dbReference type="ARBA" id="ARBA00005051"/>
    </source>
</evidence>
<dbReference type="PROSITE" id="PS00794">
    <property type="entry name" value="HPPK"/>
    <property type="match status" value="1"/>
</dbReference>
<dbReference type="Proteomes" id="UP001064632">
    <property type="component" value="Chromosome"/>
</dbReference>
<proteinExistence type="inferred from homology"/>
<evidence type="ECO:0000256" key="12">
    <source>
        <dbReference type="ARBA" id="ARBA00033413"/>
    </source>
</evidence>
<evidence type="ECO:0000259" key="13">
    <source>
        <dbReference type="PROSITE" id="PS00794"/>
    </source>
</evidence>
<keyword evidence="5 14" id="KW-0808">Transferase</keyword>
<evidence type="ECO:0000256" key="10">
    <source>
        <dbReference type="ARBA" id="ARBA00029409"/>
    </source>
</evidence>
<dbReference type="InterPro" id="IPR035907">
    <property type="entry name" value="Hppk_sf"/>
</dbReference>
<dbReference type="PANTHER" id="PTHR43071:SF1">
    <property type="entry name" value="2-AMINO-4-HYDROXY-6-HYDROXYMETHYLDIHYDROPTERIDINE PYROPHOSPHOKINASE"/>
    <property type="match status" value="1"/>
</dbReference>
<name>A0ABY6BGB8_9GAMM</name>
<keyword evidence="7" id="KW-0418">Kinase</keyword>
<feature type="domain" description="7,8-dihydro-6-hydroxymethylpterin-pyrophosphokinase" evidence="13">
    <location>
        <begin position="89"/>
        <end position="100"/>
    </location>
</feature>
<dbReference type="PANTHER" id="PTHR43071">
    <property type="entry name" value="2-AMINO-4-HYDROXY-6-HYDROXYMETHYLDIHYDROPTERIDINE PYROPHOSPHOKINASE"/>
    <property type="match status" value="1"/>
</dbReference>
<evidence type="ECO:0000256" key="2">
    <source>
        <dbReference type="ARBA" id="ARBA00005810"/>
    </source>
</evidence>
<evidence type="ECO:0000256" key="8">
    <source>
        <dbReference type="ARBA" id="ARBA00022840"/>
    </source>
</evidence>
<evidence type="ECO:0000256" key="3">
    <source>
        <dbReference type="ARBA" id="ARBA00013253"/>
    </source>
</evidence>
<dbReference type="NCBIfam" id="TIGR01498">
    <property type="entry name" value="folK"/>
    <property type="match status" value="1"/>
</dbReference>
<evidence type="ECO:0000256" key="9">
    <source>
        <dbReference type="ARBA" id="ARBA00022909"/>
    </source>
</evidence>
<evidence type="ECO:0000256" key="11">
    <source>
        <dbReference type="ARBA" id="ARBA00029766"/>
    </source>
</evidence>
<keyword evidence="9" id="KW-0289">Folate biosynthesis</keyword>
<dbReference type="Pfam" id="PF01288">
    <property type="entry name" value="HPPK"/>
    <property type="match status" value="1"/>
</dbReference>
<protein>
    <recommendedName>
        <fullName evidence="4">2-amino-4-hydroxy-6-hydroxymethyldihydropteridine pyrophosphokinase</fullName>
        <ecNumber evidence="3">2.7.6.3</ecNumber>
    </recommendedName>
    <alternativeName>
        <fullName evidence="11">6-hydroxymethyl-7,8-dihydropterin pyrophosphokinase</fullName>
    </alternativeName>
    <alternativeName>
        <fullName evidence="12">7,8-dihydro-6-hydroxymethylpterin-pyrophosphokinase</fullName>
    </alternativeName>
</protein>
<sequence length="163" mass="17495">MTLAYIGVGSNVGDSRRIVDEAAIRLAAFARDGRVRAAGHYLTPPWGRSDQPDFINTVVEIDTDLAAADLLAVLLKVEQAAGRVRDGGRWGPRALDLDVLLYGDCVLSEPGLVVPHPHLAERAFVLLPLAELAADRQVPGLGRVADLLARVDTTGCRRLDNVP</sequence>